<dbReference type="Gene3D" id="3.90.1010.10">
    <property type="match status" value="1"/>
</dbReference>
<proteinExistence type="inferred from homology"/>
<accession>A0A7X0H5Z1</accession>
<dbReference type="PANTHER" id="PTHR43597:SF5">
    <property type="entry name" value="SUFE-LIKE PROTEIN 2, CHLOROPLASTIC"/>
    <property type="match status" value="1"/>
</dbReference>
<dbReference type="Pfam" id="PF02657">
    <property type="entry name" value="SufE"/>
    <property type="match status" value="1"/>
</dbReference>
<dbReference type="SUPFAM" id="SSF82649">
    <property type="entry name" value="SufE/NifU"/>
    <property type="match status" value="1"/>
</dbReference>
<evidence type="ECO:0000313" key="3">
    <source>
        <dbReference type="EMBL" id="MBB6429875.1"/>
    </source>
</evidence>
<evidence type="ECO:0000313" key="4">
    <source>
        <dbReference type="Proteomes" id="UP000541810"/>
    </source>
</evidence>
<feature type="domain" description="Fe-S metabolism associated" evidence="2">
    <location>
        <begin position="16"/>
        <end position="136"/>
    </location>
</feature>
<organism evidence="3 4">
    <name type="scientific">Algisphaera agarilytica</name>
    <dbReference type="NCBI Taxonomy" id="1385975"/>
    <lineage>
        <taxon>Bacteria</taxon>
        <taxon>Pseudomonadati</taxon>
        <taxon>Planctomycetota</taxon>
        <taxon>Phycisphaerae</taxon>
        <taxon>Phycisphaerales</taxon>
        <taxon>Phycisphaeraceae</taxon>
        <taxon>Algisphaera</taxon>
    </lineage>
</organism>
<comment type="caution">
    <text evidence="3">The sequence shown here is derived from an EMBL/GenBank/DDBJ whole genome shotgun (WGS) entry which is preliminary data.</text>
</comment>
<dbReference type="PANTHER" id="PTHR43597">
    <property type="entry name" value="SULFUR ACCEPTOR PROTEIN CSDE"/>
    <property type="match status" value="1"/>
</dbReference>
<dbReference type="Proteomes" id="UP000541810">
    <property type="component" value="Unassembled WGS sequence"/>
</dbReference>
<dbReference type="InterPro" id="IPR003808">
    <property type="entry name" value="Fe-S_metab-assoc_dom"/>
</dbReference>
<gene>
    <name evidence="3" type="ORF">HNQ40_001681</name>
</gene>
<dbReference type="AlphaFoldDB" id="A0A7X0H5Z1"/>
<sequence>MTASSSAIPPIDEIEETFEFLDDWEERFSYLIDLGKKLPDMPEADRNEANRVHGCQASVWLKLDLAEDKRLAIRAASDAHIVNGLIAIMLSLFDGVSPAEARATDAKAVVEKLGLHQHLSPTRRNGLWAMIERINALTANA</sequence>
<comment type="similarity">
    <text evidence="1">Belongs to the SufE family.</text>
</comment>
<name>A0A7X0H5Z1_9BACT</name>
<dbReference type="RefSeq" id="WP_184677434.1">
    <property type="nucleotide sequence ID" value="NZ_JACHGY010000001.1"/>
</dbReference>
<evidence type="ECO:0000256" key="1">
    <source>
        <dbReference type="ARBA" id="ARBA00010282"/>
    </source>
</evidence>
<evidence type="ECO:0000259" key="2">
    <source>
        <dbReference type="Pfam" id="PF02657"/>
    </source>
</evidence>
<protein>
    <submittedName>
        <fullName evidence="3">Cysteine desulfuration protein SufE</fullName>
    </submittedName>
</protein>
<reference evidence="3 4" key="1">
    <citation type="submission" date="2020-08" db="EMBL/GenBank/DDBJ databases">
        <title>Genomic Encyclopedia of Type Strains, Phase IV (KMG-IV): sequencing the most valuable type-strain genomes for metagenomic binning, comparative biology and taxonomic classification.</title>
        <authorList>
            <person name="Goeker M."/>
        </authorList>
    </citation>
    <scope>NUCLEOTIDE SEQUENCE [LARGE SCALE GENOMIC DNA]</scope>
    <source>
        <strain evidence="3 4">DSM 103725</strain>
    </source>
</reference>
<dbReference type="EMBL" id="JACHGY010000001">
    <property type="protein sequence ID" value="MBB6429875.1"/>
    <property type="molecule type" value="Genomic_DNA"/>
</dbReference>
<keyword evidence="4" id="KW-1185">Reference proteome</keyword>